<dbReference type="AlphaFoldDB" id="A0AAN7Y0P4"/>
<dbReference type="PANTHER" id="PTHR45913:SF19">
    <property type="entry name" value="LOW QUALITY PROTEIN: ZINC FINGER BED DOMAIN-CONTAINING PROTEIN 5-LIKE"/>
    <property type="match status" value="1"/>
</dbReference>
<evidence type="ECO:0000313" key="2">
    <source>
        <dbReference type="Proteomes" id="UP001346869"/>
    </source>
</evidence>
<gene>
    <name evidence="1" type="ORF">PBY51_003403</name>
</gene>
<keyword evidence="2" id="KW-1185">Reference proteome</keyword>
<accession>A0AAN7Y0P4</accession>
<evidence type="ECO:0000313" key="1">
    <source>
        <dbReference type="EMBL" id="KAK5870459.1"/>
    </source>
</evidence>
<sequence>MIDEATANKLKVIPLSNNTVGRRILDMSSDIAEQVNDMVRASTRFALQVDEATDSNKDCLLITYVRFIAAGDMKEDLLFCKKLKTRATADELFKVIDTYLQEANLKWEGCVGVCTDGAQAMAGKHNGLQALIKRVSPNVHWTHCMIHREALASKQLSPELNEVMTDVIATVNYIKTRPVKARLFSALCEEMGSNHTAVLFHSEARWLSRGKVLSRVFELREEIWIFLEEEGHDLARYFSVKDSAQYDWILDPFTAAAPTDFSTAEEEQFIDITSDSTLKLQFQAKLLTAFWIGVEEDYPLLGGKAMAVLLPFATSYLCEVGFSAVASIKTKYRSKLDIENELRVAISQLPPRFEKICSSKQAHTSH</sequence>
<organism evidence="1 2">
    <name type="scientific">Eleginops maclovinus</name>
    <name type="common">Patagonian blennie</name>
    <name type="synonym">Eleginus maclovinus</name>
    <dbReference type="NCBI Taxonomy" id="56733"/>
    <lineage>
        <taxon>Eukaryota</taxon>
        <taxon>Metazoa</taxon>
        <taxon>Chordata</taxon>
        <taxon>Craniata</taxon>
        <taxon>Vertebrata</taxon>
        <taxon>Euteleostomi</taxon>
        <taxon>Actinopterygii</taxon>
        <taxon>Neopterygii</taxon>
        <taxon>Teleostei</taxon>
        <taxon>Neoteleostei</taxon>
        <taxon>Acanthomorphata</taxon>
        <taxon>Eupercaria</taxon>
        <taxon>Perciformes</taxon>
        <taxon>Notothenioidei</taxon>
        <taxon>Eleginopidae</taxon>
        <taxon>Eleginops</taxon>
    </lineage>
</organism>
<dbReference type="InterPro" id="IPR012337">
    <property type="entry name" value="RNaseH-like_sf"/>
</dbReference>
<evidence type="ECO:0008006" key="3">
    <source>
        <dbReference type="Google" id="ProtNLM"/>
    </source>
</evidence>
<dbReference type="SUPFAM" id="SSF53098">
    <property type="entry name" value="Ribonuclease H-like"/>
    <property type="match status" value="1"/>
</dbReference>
<name>A0AAN7Y0P4_ELEMC</name>
<proteinExistence type="predicted"/>
<dbReference type="EMBL" id="JAUZQC010000005">
    <property type="protein sequence ID" value="KAK5870459.1"/>
    <property type="molecule type" value="Genomic_DNA"/>
</dbReference>
<comment type="caution">
    <text evidence="1">The sequence shown here is derived from an EMBL/GenBank/DDBJ whole genome shotgun (WGS) entry which is preliminary data.</text>
</comment>
<dbReference type="PANTHER" id="PTHR45913">
    <property type="entry name" value="EPM2A-INTERACTING PROTEIN 1"/>
    <property type="match status" value="1"/>
</dbReference>
<reference evidence="1 2" key="1">
    <citation type="journal article" date="2023" name="Genes (Basel)">
        <title>Chromosome-Level Genome Assembly and Circadian Gene Repertoire of the Patagonia Blennie Eleginops maclovinus-The Closest Ancestral Proxy of Antarctic Cryonotothenioids.</title>
        <authorList>
            <person name="Cheng C.C."/>
            <person name="Rivera-Colon A.G."/>
            <person name="Minhas B.F."/>
            <person name="Wilson L."/>
            <person name="Rayamajhi N."/>
            <person name="Vargas-Chacoff L."/>
            <person name="Catchen J.M."/>
        </authorList>
    </citation>
    <scope>NUCLEOTIDE SEQUENCE [LARGE SCALE GENOMIC DNA]</scope>
    <source>
        <strain evidence="1">JMC-PN-2008</strain>
    </source>
</reference>
<protein>
    <recommendedName>
        <fullName evidence="3">DUF4371 domain-containing protein</fullName>
    </recommendedName>
</protein>
<dbReference type="Proteomes" id="UP001346869">
    <property type="component" value="Unassembled WGS sequence"/>
</dbReference>
<reference evidence="1 2" key="2">
    <citation type="journal article" date="2023" name="Mol. Biol. Evol.">
        <title>Genomics of Secondarily Temperate Adaptation in the Only Non-Antarctic Icefish.</title>
        <authorList>
            <person name="Rivera-Colon A.G."/>
            <person name="Rayamajhi N."/>
            <person name="Minhas B.F."/>
            <person name="Madrigal G."/>
            <person name="Bilyk K.T."/>
            <person name="Yoon V."/>
            <person name="Hune M."/>
            <person name="Gregory S."/>
            <person name="Cheng C.H.C."/>
            <person name="Catchen J.M."/>
        </authorList>
    </citation>
    <scope>NUCLEOTIDE SEQUENCE [LARGE SCALE GENOMIC DNA]</scope>
    <source>
        <strain evidence="1">JMC-PN-2008</strain>
    </source>
</reference>